<evidence type="ECO:0000313" key="2">
    <source>
        <dbReference type="Proteomes" id="UP001062846"/>
    </source>
</evidence>
<dbReference type="EMBL" id="CM046396">
    <property type="protein sequence ID" value="KAI8538540.1"/>
    <property type="molecule type" value="Genomic_DNA"/>
</dbReference>
<protein>
    <submittedName>
        <fullName evidence="1">Uncharacterized protein</fullName>
    </submittedName>
</protein>
<accession>A0ACC0MC51</accession>
<sequence>MDAALMGDVPETSTQKNPSNGKDVNEIESQKDDDACHEILSTSTSTPKKAGKGVAMDEMDKDRITSFQYVQNALLYAKMWKLDGAVHVSMDGMTLNPSRTDLQNVFKERGWMSNLLFLLISLARCEHWFCVVINLVDKRIDVLNSMNLKSEEKVLAIADVVSTFLLFVCRAMVLSFVETFEFKCDFVMYLFCCGQVSVLFNVFKRTRLMDYPWKNWIIHHPNVPQQSNMFMEHWTGGRMNTRKLKIDEGNNDGPLHALLSPLDAWFAHQKVTTRDDLPVIHMRRYPGVMSRNSFWKWRRAGTEPPPTAVGRREDQRRLLRLDYTLGLYNRSDNEGVNDAHLITLNYTFKELYMVVQIAPEWNEGRWHRMKMETQKSKEHADVDVLSKVQWGNDANLPNIPNNPSMQIMVWDCCGCTTKEIIRTIRAFICIHDPDIVVLVGAPNIEQRHKKFGPLGHMRVTNIHSMGGGSHGDVLVTRGTTGFINQVLS</sequence>
<evidence type="ECO:0000313" key="1">
    <source>
        <dbReference type="EMBL" id="KAI8538540.1"/>
    </source>
</evidence>
<comment type="caution">
    <text evidence="1">The sequence shown here is derived from an EMBL/GenBank/DDBJ whole genome shotgun (WGS) entry which is preliminary data.</text>
</comment>
<gene>
    <name evidence="1" type="ORF">RHMOL_Rhmol09G0111500</name>
</gene>
<keyword evidence="2" id="KW-1185">Reference proteome</keyword>
<reference evidence="1" key="1">
    <citation type="submission" date="2022-02" db="EMBL/GenBank/DDBJ databases">
        <title>Plant Genome Project.</title>
        <authorList>
            <person name="Zhang R.-G."/>
        </authorList>
    </citation>
    <scope>NUCLEOTIDE SEQUENCE</scope>
    <source>
        <strain evidence="1">AT1</strain>
    </source>
</reference>
<proteinExistence type="predicted"/>
<dbReference type="Proteomes" id="UP001062846">
    <property type="component" value="Chromosome 9"/>
</dbReference>
<name>A0ACC0MC51_RHOML</name>
<organism evidence="1 2">
    <name type="scientific">Rhododendron molle</name>
    <name type="common">Chinese azalea</name>
    <name type="synonym">Azalea mollis</name>
    <dbReference type="NCBI Taxonomy" id="49168"/>
    <lineage>
        <taxon>Eukaryota</taxon>
        <taxon>Viridiplantae</taxon>
        <taxon>Streptophyta</taxon>
        <taxon>Embryophyta</taxon>
        <taxon>Tracheophyta</taxon>
        <taxon>Spermatophyta</taxon>
        <taxon>Magnoliopsida</taxon>
        <taxon>eudicotyledons</taxon>
        <taxon>Gunneridae</taxon>
        <taxon>Pentapetalae</taxon>
        <taxon>asterids</taxon>
        <taxon>Ericales</taxon>
        <taxon>Ericaceae</taxon>
        <taxon>Ericoideae</taxon>
        <taxon>Rhodoreae</taxon>
        <taxon>Rhododendron</taxon>
    </lineage>
</organism>